<comment type="caution">
    <text evidence="2">The sequence shown here is derived from an EMBL/GenBank/DDBJ whole genome shotgun (WGS) entry which is preliminary data.</text>
</comment>
<evidence type="ECO:0000313" key="3">
    <source>
        <dbReference type="Proteomes" id="UP000438182"/>
    </source>
</evidence>
<evidence type="ECO:0000256" key="1">
    <source>
        <dbReference type="SAM" id="Phobius"/>
    </source>
</evidence>
<dbReference type="EMBL" id="WSTA01000014">
    <property type="protein sequence ID" value="MWB97857.1"/>
    <property type="molecule type" value="Genomic_DNA"/>
</dbReference>
<accession>A0A6I4P3F3</accession>
<sequence>MTDQLRPVRPFGVTLVAAFTWLTAAMDIVAAILLFALLGVDSVVEGFGGAGTIVALAVVTLLVGILAFVFAFGLVRGNPVARLAVTAIQVLAIGASIWRIAVDPAAIWSEGLSILLGIAIILLLWMGEASRWFAGLSPNEPSR</sequence>
<keyword evidence="1" id="KW-0472">Membrane</keyword>
<proteinExistence type="predicted"/>
<feature type="transmembrane region" description="Helical" evidence="1">
    <location>
        <begin position="107"/>
        <end position="126"/>
    </location>
</feature>
<protein>
    <submittedName>
        <fullName evidence="2">Uncharacterized protein</fullName>
    </submittedName>
</protein>
<dbReference type="Proteomes" id="UP000438182">
    <property type="component" value="Unassembled WGS sequence"/>
</dbReference>
<feature type="transmembrane region" description="Helical" evidence="1">
    <location>
        <begin position="50"/>
        <end position="73"/>
    </location>
</feature>
<keyword evidence="1" id="KW-0812">Transmembrane</keyword>
<dbReference type="AlphaFoldDB" id="A0A6I4P3F3"/>
<dbReference type="RefSeq" id="WP_160423204.1">
    <property type="nucleotide sequence ID" value="NZ_WSTA01000014.1"/>
</dbReference>
<name>A0A6I4P3F3_9MICO</name>
<keyword evidence="1" id="KW-1133">Transmembrane helix</keyword>
<evidence type="ECO:0000313" key="2">
    <source>
        <dbReference type="EMBL" id="MWB97857.1"/>
    </source>
</evidence>
<feature type="transmembrane region" description="Helical" evidence="1">
    <location>
        <begin position="80"/>
        <end position="101"/>
    </location>
</feature>
<organism evidence="2 3">
    <name type="scientific">Agromyces seonyuensis</name>
    <dbReference type="NCBI Taxonomy" id="2662446"/>
    <lineage>
        <taxon>Bacteria</taxon>
        <taxon>Bacillati</taxon>
        <taxon>Actinomycetota</taxon>
        <taxon>Actinomycetes</taxon>
        <taxon>Micrococcales</taxon>
        <taxon>Microbacteriaceae</taxon>
        <taxon>Agromyces</taxon>
    </lineage>
</organism>
<gene>
    <name evidence="2" type="ORF">GB864_04740</name>
</gene>
<reference evidence="2 3" key="1">
    <citation type="submission" date="2019-12" db="EMBL/GenBank/DDBJ databases">
        <authorList>
            <person name="Kim Y.S."/>
        </authorList>
    </citation>
    <scope>NUCLEOTIDE SEQUENCE [LARGE SCALE GENOMIC DNA]</scope>
    <source>
        <strain evidence="2 3">MMS17-SY077</strain>
    </source>
</reference>
<keyword evidence="3" id="KW-1185">Reference proteome</keyword>
<feature type="transmembrane region" description="Helical" evidence="1">
    <location>
        <begin position="12"/>
        <end position="38"/>
    </location>
</feature>